<reference evidence="3 4" key="1">
    <citation type="submission" date="2017-07" db="EMBL/GenBank/DDBJ databases">
        <title>Draft sequence of Rhodococcus enclensis 23b-28.</title>
        <authorList>
            <person name="Besaury L."/>
            <person name="Sancelme M."/>
            <person name="Amato P."/>
            <person name="Lallement A."/>
            <person name="Delort A.-M."/>
        </authorList>
    </citation>
    <scope>NUCLEOTIDE SEQUENCE [LARGE SCALE GENOMIC DNA]</scope>
    <source>
        <strain evidence="3 4">23b-28</strain>
    </source>
</reference>
<dbReference type="Pfam" id="PF09588">
    <property type="entry name" value="YqaJ"/>
    <property type="match status" value="1"/>
</dbReference>
<dbReference type="InterPro" id="IPR011335">
    <property type="entry name" value="Restrct_endonuc-II-like"/>
</dbReference>
<dbReference type="InterPro" id="IPR019080">
    <property type="entry name" value="YqaJ_viral_recombinase"/>
</dbReference>
<organism evidence="3 4">
    <name type="scientific">Rhodococcus qingshengii</name>
    <dbReference type="NCBI Taxonomy" id="334542"/>
    <lineage>
        <taxon>Bacteria</taxon>
        <taxon>Bacillati</taxon>
        <taxon>Actinomycetota</taxon>
        <taxon>Actinomycetes</taxon>
        <taxon>Mycobacteriales</taxon>
        <taxon>Nocardiaceae</taxon>
        <taxon>Rhodococcus</taxon>
        <taxon>Rhodococcus erythropolis group</taxon>
    </lineage>
</organism>
<dbReference type="Gene3D" id="3.90.320.10">
    <property type="match status" value="1"/>
</dbReference>
<dbReference type="AlphaFoldDB" id="A0A2A5JFU1"/>
<name>A0A2A5JFU1_RHOSG</name>
<feature type="domain" description="YqaJ viral recombinase" evidence="2">
    <location>
        <begin position="24"/>
        <end position="147"/>
    </location>
</feature>
<feature type="compositionally biased region" description="Basic and acidic residues" evidence="1">
    <location>
        <begin position="293"/>
        <end position="306"/>
    </location>
</feature>
<evidence type="ECO:0000259" key="2">
    <source>
        <dbReference type="Pfam" id="PF09588"/>
    </source>
</evidence>
<feature type="region of interest" description="Disordered" evidence="1">
    <location>
        <begin position="278"/>
        <end position="306"/>
    </location>
</feature>
<evidence type="ECO:0000313" key="3">
    <source>
        <dbReference type="EMBL" id="PCK27821.1"/>
    </source>
</evidence>
<proteinExistence type="predicted"/>
<dbReference type="InterPro" id="IPR011604">
    <property type="entry name" value="PDDEXK-like_dom_sf"/>
</dbReference>
<dbReference type="EMBL" id="NOVD01000004">
    <property type="protein sequence ID" value="PCK27821.1"/>
    <property type="molecule type" value="Genomic_DNA"/>
</dbReference>
<gene>
    <name evidence="3" type="ORF">CHR55_10075</name>
</gene>
<accession>A0A2A5JFU1</accession>
<protein>
    <recommendedName>
        <fullName evidence="2">YqaJ viral recombinase domain-containing protein</fullName>
    </recommendedName>
</protein>
<dbReference type="RefSeq" id="WP_099697367.1">
    <property type="nucleotide sequence ID" value="NZ_NOVD01000004.1"/>
</dbReference>
<dbReference type="Proteomes" id="UP000230886">
    <property type="component" value="Unassembled WGS sequence"/>
</dbReference>
<comment type="caution">
    <text evidence="3">The sequence shown here is derived from an EMBL/GenBank/DDBJ whole genome shotgun (WGS) entry which is preliminary data.</text>
</comment>
<evidence type="ECO:0000256" key="1">
    <source>
        <dbReference type="SAM" id="MobiDB-lite"/>
    </source>
</evidence>
<sequence length="306" mass="33708">MTTLTGFQLPEPLAPGTAEWWTKYSASKVAAICGLSKWDTERSIYDGITGVVPPQPQTDVQGRGHEFEPLIRGWFSNMHLDWTVEETSTWQHSLRDWQTADPDGIVTLPDGTVELLEIKTADDIHSWGDEVPIGYLVQVMWQMDVIGARRTHLAACGPFELFHRRPKVFVIDYDARDAAVLRERVLKFQARVEAGDQPAADHSRDCDRLSVRYANTSIADDPGVDVPAEIAVPYLEAFAAEAAVALEKKRTGSVLLEYLGSSKKATFNGHTIASRVNSKGAPSIRATSGLAEKAPEILKPRKAEAA</sequence>
<dbReference type="SUPFAM" id="SSF52980">
    <property type="entry name" value="Restriction endonuclease-like"/>
    <property type="match status" value="1"/>
</dbReference>
<evidence type="ECO:0000313" key="4">
    <source>
        <dbReference type="Proteomes" id="UP000230886"/>
    </source>
</evidence>